<evidence type="ECO:0000313" key="1">
    <source>
        <dbReference type="EMBL" id="RFZ42937.1"/>
    </source>
</evidence>
<name>A0A3E2MXP6_MYCMR</name>
<proteinExistence type="predicted"/>
<accession>A0A3E2MXP6</accession>
<dbReference type="Proteomes" id="UP000257451">
    <property type="component" value="Unassembled WGS sequence"/>
</dbReference>
<gene>
    <name evidence="1" type="ORF">DAVIS_02029</name>
</gene>
<protein>
    <submittedName>
        <fullName evidence="1">Uncharacterized protein</fullName>
    </submittedName>
</protein>
<dbReference type="AlphaFoldDB" id="A0A3E2MXP6"/>
<evidence type="ECO:0000313" key="2">
    <source>
        <dbReference type="Proteomes" id="UP000257451"/>
    </source>
</evidence>
<dbReference type="EMBL" id="PEDF01000060">
    <property type="protein sequence ID" value="RFZ42937.1"/>
    <property type="molecule type" value="Genomic_DNA"/>
</dbReference>
<reference evidence="1 2" key="1">
    <citation type="journal article" date="2018" name="Sci. Rep.">
        <title>Extensive genomic diversity among Mycobacterium marinum strains revealed by whole genome sequencing.</title>
        <authorList>
            <person name="Das S."/>
            <person name="Pettersson B.M."/>
            <person name="Behra P.R."/>
            <person name="Mallick A."/>
            <person name="Cheramie M."/>
            <person name="Ramesh M."/>
            <person name="Shirreff L."/>
            <person name="DuCote T."/>
            <person name="Dasgupta S."/>
            <person name="Ennis D.G."/>
            <person name="Kirsebom L.A."/>
        </authorList>
    </citation>
    <scope>NUCLEOTIDE SEQUENCE [LARGE SCALE GENOMIC DNA]</scope>
    <source>
        <strain evidence="1 2">Davis1</strain>
    </source>
</reference>
<organism evidence="1 2">
    <name type="scientific">Mycobacterium marinum</name>
    <dbReference type="NCBI Taxonomy" id="1781"/>
    <lineage>
        <taxon>Bacteria</taxon>
        <taxon>Bacillati</taxon>
        <taxon>Actinomycetota</taxon>
        <taxon>Actinomycetes</taxon>
        <taxon>Mycobacteriales</taxon>
        <taxon>Mycobacteriaceae</taxon>
        <taxon>Mycobacterium</taxon>
        <taxon>Mycobacterium ulcerans group</taxon>
    </lineage>
</organism>
<sequence>MAAAAEALPAVLDQATTENLSLTVLASGGKRYAAMAMVIADTFVSVRDRVCRLASDIDNNDIDNKLSIIDPQAAS</sequence>
<comment type="caution">
    <text evidence="1">The sequence shown here is derived from an EMBL/GenBank/DDBJ whole genome shotgun (WGS) entry which is preliminary data.</text>
</comment>